<dbReference type="EMBL" id="JAAVMX010000003">
    <property type="protein sequence ID" value="KAF4509998.1"/>
    <property type="molecule type" value="Genomic_DNA"/>
</dbReference>
<comment type="caution">
    <text evidence="5">The sequence shown here is derived from an EMBL/GenBank/DDBJ whole genome shotgun (WGS) entry which is preliminary data.</text>
</comment>
<dbReference type="Proteomes" id="UP000557566">
    <property type="component" value="Unassembled WGS sequence"/>
</dbReference>
<dbReference type="Gene3D" id="3.40.630.30">
    <property type="match status" value="1"/>
</dbReference>
<dbReference type="PROSITE" id="PS51186">
    <property type="entry name" value="GNAT"/>
    <property type="match status" value="1"/>
</dbReference>
<evidence type="ECO:0000259" key="4">
    <source>
        <dbReference type="PROSITE" id="PS51186"/>
    </source>
</evidence>
<dbReference type="InterPro" id="IPR051556">
    <property type="entry name" value="N-term/lysine_N-AcTrnsfr"/>
</dbReference>
<reference evidence="5 6" key="1">
    <citation type="journal article" date="2020" name="Genome Biol. Evol.">
        <title>A new high-quality draft genome assembly of the Chinese cordyceps Ophiocordyceps sinensis.</title>
        <authorList>
            <person name="Shu R."/>
            <person name="Zhang J."/>
            <person name="Meng Q."/>
            <person name="Zhang H."/>
            <person name="Zhou G."/>
            <person name="Li M."/>
            <person name="Wu P."/>
            <person name="Zhao Y."/>
            <person name="Chen C."/>
            <person name="Qin Q."/>
        </authorList>
    </citation>
    <scope>NUCLEOTIDE SEQUENCE [LARGE SCALE GENOMIC DNA]</scope>
    <source>
        <strain evidence="5 6">IOZ07</strain>
    </source>
</reference>
<dbReference type="OrthoDB" id="47374at2759"/>
<proteinExistence type="predicted"/>
<feature type="region of interest" description="Disordered" evidence="3">
    <location>
        <begin position="278"/>
        <end position="368"/>
    </location>
</feature>
<feature type="compositionally biased region" description="Pro residues" evidence="3">
    <location>
        <begin position="62"/>
        <end position="77"/>
    </location>
</feature>
<protein>
    <recommendedName>
        <fullName evidence="4">N-acetyltransferase domain-containing protein</fullName>
    </recommendedName>
</protein>
<dbReference type="GO" id="GO:0007064">
    <property type="term" value="P:mitotic sister chromatid cohesion"/>
    <property type="evidence" value="ECO:0007669"/>
    <property type="project" value="TreeGrafter"/>
</dbReference>
<evidence type="ECO:0000256" key="1">
    <source>
        <dbReference type="ARBA" id="ARBA00022679"/>
    </source>
</evidence>
<feature type="compositionally biased region" description="Polar residues" evidence="3">
    <location>
        <begin position="295"/>
        <end position="314"/>
    </location>
</feature>
<evidence type="ECO:0000313" key="5">
    <source>
        <dbReference type="EMBL" id="KAF4509998.1"/>
    </source>
</evidence>
<keyword evidence="2" id="KW-0012">Acyltransferase</keyword>
<evidence type="ECO:0000256" key="3">
    <source>
        <dbReference type="SAM" id="MobiDB-lite"/>
    </source>
</evidence>
<gene>
    <name evidence="5" type="ORF">G6O67_001927</name>
</gene>
<dbReference type="Pfam" id="PF00583">
    <property type="entry name" value="Acetyltransf_1"/>
    <property type="match status" value="1"/>
</dbReference>
<accession>A0A8H4PTE7</accession>
<name>A0A8H4PTE7_9HYPO</name>
<evidence type="ECO:0000313" key="6">
    <source>
        <dbReference type="Proteomes" id="UP000557566"/>
    </source>
</evidence>
<feature type="compositionally biased region" description="Low complexity" evidence="3">
    <location>
        <begin position="342"/>
        <end position="352"/>
    </location>
</feature>
<dbReference type="SUPFAM" id="SSF55729">
    <property type="entry name" value="Acyl-CoA N-acyltransferases (Nat)"/>
    <property type="match status" value="1"/>
</dbReference>
<dbReference type="InterPro" id="IPR016181">
    <property type="entry name" value="Acyl_CoA_acyltransferase"/>
</dbReference>
<feature type="compositionally biased region" description="Pro residues" evidence="3">
    <location>
        <begin position="45"/>
        <end position="54"/>
    </location>
</feature>
<evidence type="ECO:0000256" key="2">
    <source>
        <dbReference type="ARBA" id="ARBA00023315"/>
    </source>
</evidence>
<dbReference type="AlphaFoldDB" id="A0A8H4PTE7"/>
<dbReference type="PANTHER" id="PTHR42919">
    <property type="entry name" value="N-ALPHA-ACETYLTRANSFERASE"/>
    <property type="match status" value="1"/>
</dbReference>
<dbReference type="PANTHER" id="PTHR42919:SF8">
    <property type="entry name" value="N-ALPHA-ACETYLTRANSFERASE 50"/>
    <property type="match status" value="1"/>
</dbReference>
<organism evidence="5 6">
    <name type="scientific">Ophiocordyceps sinensis</name>
    <dbReference type="NCBI Taxonomy" id="72228"/>
    <lineage>
        <taxon>Eukaryota</taxon>
        <taxon>Fungi</taxon>
        <taxon>Dikarya</taxon>
        <taxon>Ascomycota</taxon>
        <taxon>Pezizomycotina</taxon>
        <taxon>Sordariomycetes</taxon>
        <taxon>Hypocreomycetidae</taxon>
        <taxon>Hypocreales</taxon>
        <taxon>Ophiocordycipitaceae</taxon>
        <taxon>Ophiocordyceps</taxon>
    </lineage>
</organism>
<keyword evidence="6" id="KW-1185">Reference proteome</keyword>
<feature type="region of interest" description="Disordered" evidence="3">
    <location>
        <begin position="1"/>
        <end position="77"/>
    </location>
</feature>
<feature type="compositionally biased region" description="Pro residues" evidence="3">
    <location>
        <begin position="284"/>
        <end position="294"/>
    </location>
</feature>
<dbReference type="GO" id="GO:0031415">
    <property type="term" value="C:NatA complex"/>
    <property type="evidence" value="ECO:0007669"/>
    <property type="project" value="TreeGrafter"/>
</dbReference>
<keyword evidence="1" id="KW-0808">Transferase</keyword>
<sequence length="368" mass="38702">MSLPSNKAPPAQLSIRSFFQARGPKYAPPPSAARDTSSSYSSSPSPLPPPPTGPPQHSHAAAPPPQPSVDAPLPPPPANLPREACVRLISDADAGALRRINALLLPVGYPDAFYQRAACPSESGRFSRVVTWAHQGDAPKVVGGVVCRVEAAGDSASDAPQNLYIQSLCLLSPYRGMGLISAALENVIATAVSDPKLHVRTVTAHVWTENDEGLHWYNARGFERQEPPIPGYYLKLRPDSAWLVRRLVGASVRGSLPLSPSASPAPPRPALGTTAAVMNLDPASTPPGGLPPPRNGTSTPSLVPSRGQSFQTQRPDTEWNDLPADMAPGLFAPPRRLGGEPTSGASSRSSSTARKKKGRSYPAAAFGN</sequence>
<feature type="domain" description="N-acetyltransferase" evidence="4">
    <location>
        <begin position="84"/>
        <end position="248"/>
    </location>
</feature>
<dbReference type="GO" id="GO:0016747">
    <property type="term" value="F:acyltransferase activity, transferring groups other than amino-acyl groups"/>
    <property type="evidence" value="ECO:0007669"/>
    <property type="project" value="InterPro"/>
</dbReference>
<dbReference type="InterPro" id="IPR000182">
    <property type="entry name" value="GNAT_dom"/>
</dbReference>